<evidence type="ECO:0000313" key="3">
    <source>
        <dbReference type="Proteomes" id="UP001159405"/>
    </source>
</evidence>
<evidence type="ECO:0000256" key="1">
    <source>
        <dbReference type="SAM" id="MobiDB-lite"/>
    </source>
</evidence>
<feature type="region of interest" description="Disordered" evidence="1">
    <location>
        <begin position="92"/>
        <end position="160"/>
    </location>
</feature>
<evidence type="ECO:0000313" key="2">
    <source>
        <dbReference type="EMBL" id="CAH3138199.1"/>
    </source>
</evidence>
<proteinExistence type="predicted"/>
<accession>A0ABN8PAJ1</accession>
<keyword evidence="3" id="KW-1185">Reference proteome</keyword>
<dbReference type="EMBL" id="CALNXK010000060">
    <property type="protein sequence ID" value="CAH3138199.1"/>
    <property type="molecule type" value="Genomic_DNA"/>
</dbReference>
<dbReference type="Proteomes" id="UP001159405">
    <property type="component" value="Unassembled WGS sequence"/>
</dbReference>
<feature type="compositionally biased region" description="Basic and acidic residues" evidence="1">
    <location>
        <begin position="101"/>
        <end position="127"/>
    </location>
</feature>
<gene>
    <name evidence="2" type="ORF">PLOB_00040075</name>
</gene>
<comment type="caution">
    <text evidence="2">The sequence shown here is derived from an EMBL/GenBank/DDBJ whole genome shotgun (WGS) entry which is preliminary data.</text>
</comment>
<sequence length="180" mass="20902">MAASDDQVQKSKPMEWSEEHDVLFLREMLARNVFGTKKGSPAPVRERWNLLRRKFSKKMSEEEKASGISVEELTEKESLIEELVEREDTILAKAESTSKQQLKDNETAEDIRKKAMESLKETKKRNSDQGGASPKRRKQQELRAKQQEQESQQQMMKAMMLQQQQMNTAFLSVVKKLLDK</sequence>
<reference evidence="2 3" key="1">
    <citation type="submission" date="2022-05" db="EMBL/GenBank/DDBJ databases">
        <authorList>
            <consortium name="Genoscope - CEA"/>
            <person name="William W."/>
        </authorList>
    </citation>
    <scope>NUCLEOTIDE SEQUENCE [LARGE SCALE GENOMIC DNA]</scope>
</reference>
<name>A0ABN8PAJ1_9CNID</name>
<organism evidence="2 3">
    <name type="scientific">Porites lobata</name>
    <dbReference type="NCBI Taxonomy" id="104759"/>
    <lineage>
        <taxon>Eukaryota</taxon>
        <taxon>Metazoa</taxon>
        <taxon>Cnidaria</taxon>
        <taxon>Anthozoa</taxon>
        <taxon>Hexacorallia</taxon>
        <taxon>Scleractinia</taxon>
        <taxon>Fungiina</taxon>
        <taxon>Poritidae</taxon>
        <taxon>Porites</taxon>
    </lineage>
</organism>
<protein>
    <submittedName>
        <fullName evidence="2">Uncharacterized protein</fullName>
    </submittedName>
</protein>
<feature type="compositionally biased region" description="Low complexity" evidence="1">
    <location>
        <begin position="149"/>
        <end position="160"/>
    </location>
</feature>
<feature type="compositionally biased region" description="Basic and acidic residues" evidence="1">
    <location>
        <begin position="139"/>
        <end position="148"/>
    </location>
</feature>